<proteinExistence type="predicted"/>
<dbReference type="SUPFAM" id="SSF81301">
    <property type="entry name" value="Nucleotidyltransferase"/>
    <property type="match status" value="1"/>
</dbReference>
<evidence type="ECO:0000313" key="1">
    <source>
        <dbReference type="EMBL" id="MCZ8515571.1"/>
    </source>
</evidence>
<dbReference type="RefSeq" id="WP_269884103.1">
    <property type="nucleotide sequence ID" value="NZ_JAQAGZ010000018.1"/>
</dbReference>
<reference evidence="1 2" key="1">
    <citation type="submission" date="2022-12" db="EMBL/GenBank/DDBJ databases">
        <title>Draft genome sequence of Paenibacillus sp. dW9.</title>
        <authorList>
            <person name="Choi E.-W."/>
            <person name="Kim D.-U."/>
        </authorList>
    </citation>
    <scope>NUCLEOTIDE SEQUENCE [LARGE SCALE GENOMIC DNA]</scope>
    <source>
        <strain evidence="2">dW9</strain>
    </source>
</reference>
<dbReference type="Proteomes" id="UP001527882">
    <property type="component" value="Unassembled WGS sequence"/>
</dbReference>
<sequence>MRVSAYEAATKFVDQFFPSCEGAILAGSVVIGRATASSDLDLIVFDESAGMPSRRTFREYGWVVEAFVLTRDTYRHFFDQGVDSAIPSLQRMCANGLLLRGQGVIEDIVEEAREELLAGPPTWSAEDIDKARYEITEALDDLEGSSDRGERHFIVHKLQKVLCEFILRVNGHWLGDGKWVYRGLAAWNASWAKRLTDALDSYYGRDDPDALRLLALESLAPYGGLLMEGYAEGFEPAGRTGGAAEDETDSAFEDLLNRLLTDRE</sequence>
<keyword evidence="2" id="KW-1185">Reference proteome</keyword>
<name>A0ABT4QFQ3_9BACL</name>
<gene>
    <name evidence="1" type="ORF">O9H85_24820</name>
</gene>
<organism evidence="1 2">
    <name type="scientific">Paenibacillus gyeongsangnamensis</name>
    <dbReference type="NCBI Taxonomy" id="3388067"/>
    <lineage>
        <taxon>Bacteria</taxon>
        <taxon>Bacillati</taxon>
        <taxon>Bacillota</taxon>
        <taxon>Bacilli</taxon>
        <taxon>Bacillales</taxon>
        <taxon>Paenibacillaceae</taxon>
        <taxon>Paenibacillus</taxon>
    </lineage>
</organism>
<dbReference type="Gene3D" id="3.30.460.10">
    <property type="entry name" value="Beta Polymerase, domain 2"/>
    <property type="match status" value="1"/>
</dbReference>
<accession>A0ABT4QFQ3</accession>
<protein>
    <submittedName>
        <fullName evidence="1">Nucleotidyltransferase domain-containing protein</fullName>
    </submittedName>
</protein>
<comment type="caution">
    <text evidence="1">The sequence shown here is derived from an EMBL/GenBank/DDBJ whole genome shotgun (WGS) entry which is preliminary data.</text>
</comment>
<dbReference type="InterPro" id="IPR043519">
    <property type="entry name" value="NT_sf"/>
</dbReference>
<dbReference type="EMBL" id="JAQAGZ010000018">
    <property type="protein sequence ID" value="MCZ8515571.1"/>
    <property type="molecule type" value="Genomic_DNA"/>
</dbReference>
<evidence type="ECO:0000313" key="2">
    <source>
        <dbReference type="Proteomes" id="UP001527882"/>
    </source>
</evidence>